<keyword evidence="1" id="KW-1133">Transmembrane helix</keyword>
<dbReference type="EMBL" id="RAQJ01000001">
    <property type="protein sequence ID" value="RKE98288.1"/>
    <property type="molecule type" value="Genomic_DNA"/>
</dbReference>
<protein>
    <submittedName>
        <fullName evidence="2">Uncharacterized protein</fullName>
    </submittedName>
</protein>
<evidence type="ECO:0000256" key="1">
    <source>
        <dbReference type="SAM" id="Phobius"/>
    </source>
</evidence>
<keyword evidence="1" id="KW-0812">Transmembrane</keyword>
<reference evidence="2 3" key="1">
    <citation type="submission" date="2018-09" db="EMBL/GenBank/DDBJ databases">
        <title>Genomic Encyclopedia of Archaeal and Bacterial Type Strains, Phase II (KMG-II): from individual species to whole genera.</title>
        <authorList>
            <person name="Goeker M."/>
        </authorList>
    </citation>
    <scope>NUCLEOTIDE SEQUENCE [LARGE SCALE GENOMIC DNA]</scope>
    <source>
        <strain evidence="2 3">DSM 26283</strain>
    </source>
</reference>
<accession>A0A420DVN4</accession>
<evidence type="ECO:0000313" key="2">
    <source>
        <dbReference type="EMBL" id="RKE98288.1"/>
    </source>
</evidence>
<dbReference type="AlphaFoldDB" id="A0A420DVN4"/>
<comment type="caution">
    <text evidence="2">The sequence shown here is derived from an EMBL/GenBank/DDBJ whole genome shotgun (WGS) entry which is preliminary data.</text>
</comment>
<evidence type="ECO:0000313" key="3">
    <source>
        <dbReference type="Proteomes" id="UP000284892"/>
    </source>
</evidence>
<name>A0A420DVN4_9FLAO</name>
<organism evidence="2 3">
    <name type="scientific">Ichthyenterobacterium magnum</name>
    <dbReference type="NCBI Taxonomy" id="1230530"/>
    <lineage>
        <taxon>Bacteria</taxon>
        <taxon>Pseudomonadati</taxon>
        <taxon>Bacteroidota</taxon>
        <taxon>Flavobacteriia</taxon>
        <taxon>Flavobacteriales</taxon>
        <taxon>Flavobacteriaceae</taxon>
        <taxon>Ichthyenterobacterium</taxon>
    </lineage>
</organism>
<sequence>MTKLFENEILLLIVGITTLIFAIFDYRKNYSKSGAYGKASKIGLILLGITFIMLSLIQFSNS</sequence>
<gene>
    <name evidence="2" type="ORF">BXY80_0367</name>
</gene>
<feature type="transmembrane region" description="Helical" evidence="1">
    <location>
        <begin position="39"/>
        <end position="59"/>
    </location>
</feature>
<proteinExistence type="predicted"/>
<dbReference type="Proteomes" id="UP000284892">
    <property type="component" value="Unassembled WGS sequence"/>
</dbReference>
<keyword evidence="3" id="KW-1185">Reference proteome</keyword>
<feature type="transmembrane region" description="Helical" evidence="1">
    <location>
        <begin position="9"/>
        <end position="27"/>
    </location>
</feature>
<keyword evidence="1" id="KW-0472">Membrane</keyword>